<evidence type="ECO:0000256" key="1">
    <source>
        <dbReference type="SAM" id="MobiDB-lite"/>
    </source>
</evidence>
<sequence length="201" mass="21287">MAARYAILLPSEPDSAMVTGMGRPLVHAAAWFLATSAAVTLSWFGVHTVLAGTEYDPPRTLPLSDEASTARPGAPGTQEPEPPPSRSSPPPSGSQSPKPPEKPSPSATGGTGKPQPQPPETEQPAPEGDVRGTDVPGGRAVFDMKDDYATLVSATPDDGWDTQVFKDTTWIRVTFSKHGSPSHSVFCRWDDGPPRIETFQG</sequence>
<dbReference type="EMBL" id="BMMP01000005">
    <property type="protein sequence ID" value="GGO46850.1"/>
    <property type="molecule type" value="Genomic_DNA"/>
</dbReference>
<name>A0ABQ2M3V6_9ACTN</name>
<reference evidence="3" key="1">
    <citation type="journal article" date="2019" name="Int. J. Syst. Evol. Microbiol.">
        <title>The Global Catalogue of Microorganisms (GCM) 10K type strain sequencing project: providing services to taxonomists for standard genome sequencing and annotation.</title>
        <authorList>
            <consortium name="The Broad Institute Genomics Platform"/>
            <consortium name="The Broad Institute Genome Sequencing Center for Infectious Disease"/>
            <person name="Wu L."/>
            <person name="Ma J."/>
        </authorList>
    </citation>
    <scope>NUCLEOTIDE SEQUENCE [LARGE SCALE GENOMIC DNA]</scope>
    <source>
        <strain evidence="3">CGMCC 4.7178</strain>
    </source>
</reference>
<feature type="region of interest" description="Disordered" evidence="1">
    <location>
        <begin position="53"/>
        <end position="141"/>
    </location>
</feature>
<evidence type="ECO:0008006" key="4">
    <source>
        <dbReference type="Google" id="ProtNLM"/>
    </source>
</evidence>
<evidence type="ECO:0000313" key="3">
    <source>
        <dbReference type="Proteomes" id="UP000631535"/>
    </source>
</evidence>
<accession>A0ABQ2M3V6</accession>
<organism evidence="2 3">
    <name type="scientific">Streptomyces daqingensis</name>
    <dbReference type="NCBI Taxonomy" id="1472640"/>
    <lineage>
        <taxon>Bacteria</taxon>
        <taxon>Bacillati</taxon>
        <taxon>Actinomycetota</taxon>
        <taxon>Actinomycetes</taxon>
        <taxon>Kitasatosporales</taxon>
        <taxon>Streptomycetaceae</taxon>
        <taxon>Streptomyces</taxon>
    </lineage>
</organism>
<feature type="compositionally biased region" description="Pro residues" evidence="1">
    <location>
        <begin position="80"/>
        <end position="92"/>
    </location>
</feature>
<comment type="caution">
    <text evidence="2">The sequence shown here is derived from an EMBL/GenBank/DDBJ whole genome shotgun (WGS) entry which is preliminary data.</text>
</comment>
<protein>
    <recommendedName>
        <fullName evidence="4">Secreted protein</fullName>
    </recommendedName>
</protein>
<evidence type="ECO:0000313" key="2">
    <source>
        <dbReference type="EMBL" id="GGO46850.1"/>
    </source>
</evidence>
<dbReference type="Proteomes" id="UP000631535">
    <property type="component" value="Unassembled WGS sequence"/>
</dbReference>
<keyword evidence="3" id="KW-1185">Reference proteome</keyword>
<gene>
    <name evidence="2" type="ORF">GCM10012287_18110</name>
</gene>
<proteinExistence type="predicted"/>